<dbReference type="EMBL" id="BMVU01000011">
    <property type="protein sequence ID" value="GGX72985.1"/>
    <property type="molecule type" value="Genomic_DNA"/>
</dbReference>
<dbReference type="AlphaFoldDB" id="A0A918KSR0"/>
<dbReference type="CDD" id="cd07812">
    <property type="entry name" value="SRPBCC"/>
    <property type="match status" value="1"/>
</dbReference>
<dbReference type="InterPro" id="IPR019587">
    <property type="entry name" value="Polyketide_cyclase/dehydratase"/>
</dbReference>
<name>A0A918KSR0_9ACTN</name>
<accession>A0A918KSR0</accession>
<dbReference type="SUPFAM" id="SSF55961">
    <property type="entry name" value="Bet v1-like"/>
    <property type="match status" value="1"/>
</dbReference>
<keyword evidence="2" id="KW-1185">Reference proteome</keyword>
<evidence type="ECO:0000313" key="2">
    <source>
        <dbReference type="Proteomes" id="UP000619244"/>
    </source>
</evidence>
<organism evidence="1 2">
    <name type="scientific">Streptomyces minutiscleroticus</name>
    <dbReference type="NCBI Taxonomy" id="68238"/>
    <lineage>
        <taxon>Bacteria</taxon>
        <taxon>Bacillati</taxon>
        <taxon>Actinomycetota</taxon>
        <taxon>Actinomycetes</taxon>
        <taxon>Kitasatosporales</taxon>
        <taxon>Streptomycetaceae</taxon>
        <taxon>Streptomyces</taxon>
    </lineage>
</organism>
<dbReference type="Proteomes" id="UP000619244">
    <property type="component" value="Unassembled WGS sequence"/>
</dbReference>
<proteinExistence type="predicted"/>
<sequence>MAVRHQLVRRSPEAVWAVLKDPSRFGQWVVGPSESRPCDGAWPAVGSRLEYTLSIGPWTFRGETVSRRFEEPRYLELEAKAGPLGTARIAFDIRPWGDHTLIVLDEHPLRGLGGAVHQSALDALIQLRHRRMLPRLAKLVESVREPDRAGAAHGRGTGDGG</sequence>
<reference evidence="1" key="2">
    <citation type="submission" date="2020-09" db="EMBL/GenBank/DDBJ databases">
        <authorList>
            <person name="Sun Q."/>
            <person name="Ohkuma M."/>
        </authorList>
    </citation>
    <scope>NUCLEOTIDE SEQUENCE</scope>
    <source>
        <strain evidence="1">JCM 4790</strain>
    </source>
</reference>
<comment type="caution">
    <text evidence="1">The sequence shown here is derived from an EMBL/GenBank/DDBJ whole genome shotgun (WGS) entry which is preliminary data.</text>
</comment>
<evidence type="ECO:0000313" key="1">
    <source>
        <dbReference type="EMBL" id="GGX72985.1"/>
    </source>
</evidence>
<protein>
    <submittedName>
        <fullName evidence="1">Polyketide cyclase</fullName>
    </submittedName>
</protein>
<dbReference type="Gene3D" id="3.30.530.20">
    <property type="match status" value="1"/>
</dbReference>
<dbReference type="InterPro" id="IPR023393">
    <property type="entry name" value="START-like_dom_sf"/>
</dbReference>
<dbReference type="Pfam" id="PF10604">
    <property type="entry name" value="Polyketide_cyc2"/>
    <property type="match status" value="1"/>
</dbReference>
<gene>
    <name evidence="1" type="ORF">GCM10010358_29160</name>
</gene>
<reference evidence="1" key="1">
    <citation type="journal article" date="2014" name="Int. J. Syst. Evol. Microbiol.">
        <title>Complete genome sequence of Corynebacterium casei LMG S-19264T (=DSM 44701T), isolated from a smear-ripened cheese.</title>
        <authorList>
            <consortium name="US DOE Joint Genome Institute (JGI-PGF)"/>
            <person name="Walter F."/>
            <person name="Albersmeier A."/>
            <person name="Kalinowski J."/>
            <person name="Ruckert C."/>
        </authorList>
    </citation>
    <scope>NUCLEOTIDE SEQUENCE</scope>
    <source>
        <strain evidence="1">JCM 4790</strain>
    </source>
</reference>
<dbReference type="RefSeq" id="WP_190190640.1">
    <property type="nucleotide sequence ID" value="NZ_BMVU01000011.1"/>
</dbReference>